<name>A0A4E9DY16_GIBZA</name>
<dbReference type="PANTHER" id="PTHR37534:SF46">
    <property type="entry name" value="ZN(II)2CYS6 TRANSCRIPTION FACTOR (EUROFUNG)"/>
    <property type="match status" value="1"/>
</dbReference>
<dbReference type="GO" id="GO:0000981">
    <property type="term" value="F:DNA-binding transcription factor activity, RNA polymerase II-specific"/>
    <property type="evidence" value="ECO:0007669"/>
    <property type="project" value="InterPro"/>
</dbReference>
<reference evidence="4" key="2">
    <citation type="submission" date="2021-03" db="EMBL/GenBank/DDBJ databases">
        <authorList>
            <person name="Alouane T."/>
            <person name="Langin T."/>
            <person name="Bonhomme L."/>
        </authorList>
    </citation>
    <scope>NUCLEOTIDE SEQUENCE</scope>
    <source>
        <strain evidence="4">MDC_Fg202</strain>
    </source>
</reference>
<dbReference type="CDD" id="cd00067">
    <property type="entry name" value="GAL4"/>
    <property type="match status" value="1"/>
</dbReference>
<dbReference type="SUPFAM" id="SSF57701">
    <property type="entry name" value="Zn2/Cys6 DNA-binding domain"/>
    <property type="match status" value="1"/>
</dbReference>
<dbReference type="Gene3D" id="4.10.240.10">
    <property type="entry name" value="Zn(2)-C6 fungal-type DNA-binding domain"/>
    <property type="match status" value="1"/>
</dbReference>
<dbReference type="Proteomes" id="UP000746612">
    <property type="component" value="Unassembled WGS sequence"/>
</dbReference>
<evidence type="ECO:0000256" key="1">
    <source>
        <dbReference type="ARBA" id="ARBA00023242"/>
    </source>
</evidence>
<feature type="region of interest" description="Disordered" evidence="2">
    <location>
        <begin position="55"/>
        <end position="103"/>
    </location>
</feature>
<dbReference type="EMBL" id="CAAKMV010000134">
    <property type="protein sequence ID" value="VIO58531.1"/>
    <property type="molecule type" value="Genomic_DNA"/>
</dbReference>
<dbReference type="PANTHER" id="PTHR37534">
    <property type="entry name" value="TRANSCRIPTIONAL ACTIVATOR PROTEIN UGA3"/>
    <property type="match status" value="1"/>
</dbReference>
<dbReference type="AlphaFoldDB" id="A0A4E9DY16"/>
<accession>A0A4E9DY16</accession>
<dbReference type="Pfam" id="PF00172">
    <property type="entry name" value="Zn_clus"/>
    <property type="match status" value="1"/>
</dbReference>
<gene>
    <name evidence="5" type="ORF">FUG_LOCUS313113</name>
    <name evidence="4" type="ORF">MDCFG202_LOCUS24576</name>
</gene>
<dbReference type="InterPro" id="IPR036864">
    <property type="entry name" value="Zn2-C6_fun-type_DNA-bd_sf"/>
</dbReference>
<dbReference type="SMART" id="SM00066">
    <property type="entry name" value="GAL4"/>
    <property type="match status" value="1"/>
</dbReference>
<feature type="domain" description="Zn(2)-C6 fungal-type" evidence="3">
    <location>
        <begin position="16"/>
        <end position="46"/>
    </location>
</feature>
<dbReference type="GO" id="GO:0008270">
    <property type="term" value="F:zinc ion binding"/>
    <property type="evidence" value="ECO:0007669"/>
    <property type="project" value="InterPro"/>
</dbReference>
<evidence type="ECO:0000259" key="3">
    <source>
        <dbReference type="PROSITE" id="PS50048"/>
    </source>
</evidence>
<organism evidence="5">
    <name type="scientific">Gibberella zeae</name>
    <name type="common">Wheat head blight fungus</name>
    <name type="synonym">Fusarium graminearum</name>
    <dbReference type="NCBI Taxonomy" id="5518"/>
    <lineage>
        <taxon>Eukaryota</taxon>
        <taxon>Fungi</taxon>
        <taxon>Dikarya</taxon>
        <taxon>Ascomycota</taxon>
        <taxon>Pezizomycotina</taxon>
        <taxon>Sordariomycetes</taxon>
        <taxon>Hypocreomycetidae</taxon>
        <taxon>Hypocreales</taxon>
        <taxon>Nectriaceae</taxon>
        <taxon>Fusarium</taxon>
    </lineage>
</organism>
<evidence type="ECO:0000313" key="5">
    <source>
        <dbReference type="EMBL" id="VIO58531.1"/>
    </source>
</evidence>
<dbReference type="InterPro" id="IPR001138">
    <property type="entry name" value="Zn2Cys6_DnaBD"/>
</dbReference>
<protein>
    <recommendedName>
        <fullName evidence="3">Zn(2)-C6 fungal-type domain-containing protein</fullName>
    </recommendedName>
</protein>
<evidence type="ECO:0000313" key="4">
    <source>
        <dbReference type="EMBL" id="CAG1964676.1"/>
    </source>
</evidence>
<keyword evidence="1" id="KW-0539">Nucleus</keyword>
<reference evidence="5" key="1">
    <citation type="submission" date="2019-04" db="EMBL/GenBank/DDBJ databases">
        <authorList>
            <person name="Melise S."/>
            <person name="Noan J."/>
            <person name="Okalmin O."/>
        </authorList>
    </citation>
    <scope>NUCLEOTIDE SEQUENCE</scope>
    <source>
        <strain evidence="5">FN9</strain>
    </source>
</reference>
<dbReference type="EMBL" id="CAJPIJ010000056">
    <property type="protein sequence ID" value="CAG1964676.1"/>
    <property type="molecule type" value="Genomic_DNA"/>
</dbReference>
<dbReference type="PROSITE" id="PS00463">
    <property type="entry name" value="ZN2_CY6_FUNGAL_1"/>
    <property type="match status" value="1"/>
</dbReference>
<feature type="compositionally biased region" description="Polar residues" evidence="2">
    <location>
        <begin position="70"/>
        <end position="92"/>
    </location>
</feature>
<dbReference type="PROSITE" id="PS50048">
    <property type="entry name" value="ZN2_CY6_FUNGAL_2"/>
    <property type="match status" value="1"/>
</dbReference>
<sequence>MEELRSGLSSKRSRTGCVGCRQKKLRCDEQRPHCTRCTTKGEPCIYQPKLPLRERRSTLGPGQHSPWSFDGTQVSTDSPSRARRTVSSLTNKPTRDPSMSKAWHSSLNKSLNPFNTLPIDMPFKSLELLRYFFQTGQSRSFSQDEPRDRPTIVIHNPDVLRNVLLISSLHYAWNVGDLQLFESTFLFHKIQTIRQVNFWLHNSKNRKDRMMCTNYINTLSFIECCLGNFDIADSHLNGLMLYLDATRQSLDNDSTASKEAETEMIDRYIILVCNFVQSQKSRVDDFLRSHDIVASPFNSGDPLSLIHKWHHQEETGPEFRLRTVSMMPFFFAPTTWDIMPADIDARAIIDALKQTTYLHGLRYRNALADTVTNATWKVWKSGSALKLFSALINGHMEIFPDVAQSSSDESQDDEGRPVLSSWSGLCVGVGMYLATVLGMSNRGLPPVTQLHHHTLNILKRDMERGLRYLDKMSEEEQDLWFWKAFTGSLSLMHAQSLSYSKQLDKLLLEFTSYLRIWVARLGVTQWEEARTVLMRTAWPVSSSQDGLMLSLWQIHTGTGSSV</sequence>
<proteinExistence type="predicted"/>
<evidence type="ECO:0000256" key="2">
    <source>
        <dbReference type="SAM" id="MobiDB-lite"/>
    </source>
</evidence>